<dbReference type="Gene3D" id="2.60.40.10">
    <property type="entry name" value="Immunoglobulins"/>
    <property type="match status" value="2"/>
</dbReference>
<dbReference type="GO" id="GO:0090158">
    <property type="term" value="P:endoplasmic reticulum membrane organization"/>
    <property type="evidence" value="ECO:0007669"/>
    <property type="project" value="TreeGrafter"/>
</dbReference>
<evidence type="ECO:0000313" key="5">
    <source>
        <dbReference type="EMBL" id="GJN09761.1"/>
    </source>
</evidence>
<evidence type="ECO:0000313" key="6">
    <source>
        <dbReference type="Proteomes" id="UP001054889"/>
    </source>
</evidence>
<protein>
    <submittedName>
        <fullName evidence="5">Uncharacterized protein</fullName>
    </submittedName>
</protein>
<dbReference type="EMBL" id="BQKI01000016">
    <property type="protein sequence ID" value="GJN09761.1"/>
    <property type="molecule type" value="Genomic_DNA"/>
</dbReference>
<proteinExistence type="predicted"/>
<dbReference type="InterPro" id="IPR013783">
    <property type="entry name" value="Ig-like_fold"/>
</dbReference>
<dbReference type="AlphaFoldDB" id="A0AAV5DHS2"/>
<dbReference type="InterPro" id="IPR016763">
    <property type="entry name" value="VAP"/>
</dbReference>
<reference evidence="5" key="2">
    <citation type="submission" date="2021-12" db="EMBL/GenBank/DDBJ databases">
        <title>Resequencing data analysis of finger millet.</title>
        <authorList>
            <person name="Hatakeyama M."/>
            <person name="Aluri S."/>
            <person name="Balachadran M.T."/>
            <person name="Sivarajan S.R."/>
            <person name="Poveda L."/>
            <person name="Shimizu-Inatsugi R."/>
            <person name="Schlapbach R."/>
            <person name="Sreeman S.M."/>
            <person name="Shimizu K.K."/>
        </authorList>
    </citation>
    <scope>NUCLEOTIDE SEQUENCE</scope>
</reference>
<dbReference type="PANTHER" id="PTHR10809">
    <property type="entry name" value="VESICLE-ASSOCIATED MEMBRANE PROTEIN-ASSOCIATED PROTEIN"/>
    <property type="match status" value="1"/>
</dbReference>
<sequence>MTVDIVAYIELEAVPETQRKENLLLISAVVSPDWEPYNLTSDTSRTETVVQEIELDVTFETLPQFQKLQWDADTGSGDAATTKMTQPAGSRELIHVHPRKLCFPLEQNSKMPFSLQVTNVTDKYVPFYLLSGDKKPNRCHRMLDTELLLPHTTMGLVAYLELEAVPDQNCQKKVRVLSYTMDENMRLDVTHEIELEVVFVAPIQIQKNLTLDGQNGSGDATIQGFIETELLNIGPMELRFPFEPNRWIKRSIQLRNMTDDDVTIWILPENRERYFVKGCNPSGTVLPQSSEPVTIFVGIKEEELPTKNTDNLNILMATTSSLGQFNLNGCRSIRAVYDEVFKAARETGGKAHMACLRAVIYDPEEMKELIDVKPRNLCFPLELNKRMSFSIQLTNRTDDHVALMLVPGHKLARACRLPWDRVLLSPQMTVGLVAYMEVEAGDEAVEETIAVLSTIVSKDMEHKDIYMSWVHYD</sequence>
<dbReference type="InterPro" id="IPR008962">
    <property type="entry name" value="PapD-like_sf"/>
</dbReference>
<name>A0AAV5DHS2_ELECO</name>
<dbReference type="PANTHER" id="PTHR10809:SF6">
    <property type="entry name" value="AT11025P-RELATED"/>
    <property type="match status" value="1"/>
</dbReference>
<dbReference type="Proteomes" id="UP001054889">
    <property type="component" value="Unassembled WGS sequence"/>
</dbReference>
<evidence type="ECO:0000256" key="4">
    <source>
        <dbReference type="ARBA" id="ARBA00023136"/>
    </source>
</evidence>
<dbReference type="GO" id="GO:0005886">
    <property type="term" value="C:plasma membrane"/>
    <property type="evidence" value="ECO:0007669"/>
    <property type="project" value="TreeGrafter"/>
</dbReference>
<evidence type="ECO:0000256" key="3">
    <source>
        <dbReference type="ARBA" id="ARBA00022989"/>
    </source>
</evidence>
<dbReference type="GO" id="GO:0005789">
    <property type="term" value="C:endoplasmic reticulum membrane"/>
    <property type="evidence" value="ECO:0007669"/>
    <property type="project" value="InterPro"/>
</dbReference>
<reference evidence="5" key="1">
    <citation type="journal article" date="2018" name="DNA Res.">
        <title>Multiple hybrid de novo genome assembly of finger millet, an orphan allotetraploid crop.</title>
        <authorList>
            <person name="Hatakeyama M."/>
            <person name="Aluri S."/>
            <person name="Balachadran M.T."/>
            <person name="Sivarajan S.R."/>
            <person name="Patrignani A."/>
            <person name="Gruter S."/>
            <person name="Poveda L."/>
            <person name="Shimizu-Inatsugi R."/>
            <person name="Baeten J."/>
            <person name="Francoijs K.J."/>
            <person name="Nataraja K.N."/>
            <person name="Reddy Y.A.N."/>
            <person name="Phadnis S."/>
            <person name="Ravikumar R.L."/>
            <person name="Schlapbach R."/>
            <person name="Sreeman S.M."/>
            <person name="Shimizu K.K."/>
        </authorList>
    </citation>
    <scope>NUCLEOTIDE SEQUENCE</scope>
</reference>
<keyword evidence="2" id="KW-0812">Transmembrane</keyword>
<accession>A0AAV5DHS2</accession>
<keyword evidence="4" id="KW-0472">Membrane</keyword>
<organism evidence="5 6">
    <name type="scientific">Eleusine coracana subsp. coracana</name>
    <dbReference type="NCBI Taxonomy" id="191504"/>
    <lineage>
        <taxon>Eukaryota</taxon>
        <taxon>Viridiplantae</taxon>
        <taxon>Streptophyta</taxon>
        <taxon>Embryophyta</taxon>
        <taxon>Tracheophyta</taxon>
        <taxon>Spermatophyta</taxon>
        <taxon>Magnoliopsida</taxon>
        <taxon>Liliopsida</taxon>
        <taxon>Poales</taxon>
        <taxon>Poaceae</taxon>
        <taxon>PACMAD clade</taxon>
        <taxon>Chloridoideae</taxon>
        <taxon>Cynodonteae</taxon>
        <taxon>Eleusininae</taxon>
        <taxon>Eleusine</taxon>
    </lineage>
</organism>
<keyword evidence="3" id="KW-1133">Transmembrane helix</keyword>
<dbReference type="GO" id="GO:0061817">
    <property type="term" value="P:endoplasmic reticulum-plasma membrane tethering"/>
    <property type="evidence" value="ECO:0007669"/>
    <property type="project" value="TreeGrafter"/>
</dbReference>
<dbReference type="SUPFAM" id="SSF49354">
    <property type="entry name" value="PapD-like"/>
    <property type="match status" value="2"/>
</dbReference>
<gene>
    <name evidence="5" type="primary">ga27795</name>
    <name evidence="5" type="ORF">PR202_ga27795</name>
</gene>
<comment type="caution">
    <text evidence="5">The sequence shown here is derived from an EMBL/GenBank/DDBJ whole genome shotgun (WGS) entry which is preliminary data.</text>
</comment>
<keyword evidence="6" id="KW-1185">Reference proteome</keyword>
<evidence type="ECO:0000256" key="2">
    <source>
        <dbReference type="ARBA" id="ARBA00022692"/>
    </source>
</evidence>
<comment type="subcellular location">
    <subcellularLocation>
        <location evidence="1">Membrane</location>
        <topology evidence="1">Single-pass type IV membrane protein</topology>
    </subcellularLocation>
</comment>
<evidence type="ECO:0000256" key="1">
    <source>
        <dbReference type="ARBA" id="ARBA00004211"/>
    </source>
</evidence>